<dbReference type="AlphaFoldDB" id="A0A8T2TUJ7"/>
<dbReference type="PANTHER" id="PTHR47383">
    <property type="entry name" value="OS03G0659800 PROTEIN"/>
    <property type="match status" value="1"/>
</dbReference>
<organism evidence="4 5">
    <name type="scientific">Ceratopteris richardii</name>
    <name type="common">Triangle waterfern</name>
    <dbReference type="NCBI Taxonomy" id="49495"/>
    <lineage>
        <taxon>Eukaryota</taxon>
        <taxon>Viridiplantae</taxon>
        <taxon>Streptophyta</taxon>
        <taxon>Embryophyta</taxon>
        <taxon>Tracheophyta</taxon>
        <taxon>Polypodiopsida</taxon>
        <taxon>Polypodiidae</taxon>
        <taxon>Polypodiales</taxon>
        <taxon>Pteridineae</taxon>
        <taxon>Pteridaceae</taxon>
        <taxon>Parkerioideae</taxon>
        <taxon>Ceratopteris</taxon>
    </lineage>
</organism>
<feature type="coiled-coil region" evidence="1">
    <location>
        <begin position="61"/>
        <end position="109"/>
    </location>
</feature>
<keyword evidence="1" id="KW-0175">Coiled coil</keyword>
<dbReference type="EMBL" id="CM035416">
    <property type="protein sequence ID" value="KAH7425363.1"/>
    <property type="molecule type" value="Genomic_DNA"/>
</dbReference>
<feature type="region of interest" description="Disordered" evidence="2">
    <location>
        <begin position="127"/>
        <end position="253"/>
    </location>
</feature>
<dbReference type="Pfam" id="PF25972">
    <property type="entry name" value="At4g15545_C"/>
    <property type="match status" value="1"/>
</dbReference>
<comment type="caution">
    <text evidence="4">The sequence shown here is derived from an EMBL/GenBank/DDBJ whole genome shotgun (WGS) entry which is preliminary data.</text>
</comment>
<proteinExistence type="predicted"/>
<dbReference type="PANTHER" id="PTHR47383:SF8">
    <property type="entry name" value="OS01G0768300 PROTEIN"/>
    <property type="match status" value="1"/>
</dbReference>
<dbReference type="InterPro" id="IPR058936">
    <property type="entry name" value="At4g15545-like"/>
</dbReference>
<dbReference type="EMBL" id="CM035416">
    <property type="protein sequence ID" value="KAH7425365.1"/>
    <property type="molecule type" value="Genomic_DNA"/>
</dbReference>
<dbReference type="Proteomes" id="UP000825935">
    <property type="component" value="Chromosome 11"/>
</dbReference>
<dbReference type="OMA" id="VMKLEMF"/>
<feature type="compositionally biased region" description="Low complexity" evidence="2">
    <location>
        <begin position="145"/>
        <end position="156"/>
    </location>
</feature>
<sequence>MGYTLDSDLPESILAVLPDDPYDQLELARKITSMAVTSRVGQLEAETMSLRRALTEKELLISDLQVQVGELQQALQDNEARLSHSIDEQAKLTTERDALAASVKKLNRNLTKLEIFKRTLINSLHEDDENQAQGDEDKESITKVSTLNSNSSSSSLGKDQENNGFRQRLFMSPTNITPEMTPSGSPKRPPLPTPPRGRSAAVSPKVQSTAGSPPKWHSISDGRFSLPGSLPTSKHSTAPNSPPHGGSHSARATRVDGKEFFRKARNRLSYEQFSAFLTNIKQLNAHLQTKEEALRKASEIFGPENEDLYHSFEGLLRRHLPSQG</sequence>
<evidence type="ECO:0000256" key="1">
    <source>
        <dbReference type="SAM" id="Coils"/>
    </source>
</evidence>
<protein>
    <recommendedName>
        <fullName evidence="3">At4g15545-like C-terminal domain-containing protein</fullName>
    </recommendedName>
</protein>
<evidence type="ECO:0000259" key="3">
    <source>
        <dbReference type="Pfam" id="PF25972"/>
    </source>
</evidence>
<keyword evidence="5" id="KW-1185">Reference proteome</keyword>
<dbReference type="InterPro" id="IPR058935">
    <property type="entry name" value="At4g15545-like_C"/>
</dbReference>
<dbReference type="EMBL" id="CM035416">
    <property type="protein sequence ID" value="KAH7425364.1"/>
    <property type="molecule type" value="Genomic_DNA"/>
</dbReference>
<evidence type="ECO:0000313" key="4">
    <source>
        <dbReference type="EMBL" id="KAH7425363.1"/>
    </source>
</evidence>
<gene>
    <name evidence="4" type="ORF">KP509_11G050700</name>
</gene>
<feature type="compositionally biased region" description="Acidic residues" evidence="2">
    <location>
        <begin position="127"/>
        <end position="138"/>
    </location>
</feature>
<evidence type="ECO:0000256" key="2">
    <source>
        <dbReference type="SAM" id="MobiDB-lite"/>
    </source>
</evidence>
<feature type="compositionally biased region" description="Polar residues" evidence="2">
    <location>
        <begin position="230"/>
        <end position="239"/>
    </location>
</feature>
<evidence type="ECO:0000313" key="5">
    <source>
        <dbReference type="Proteomes" id="UP000825935"/>
    </source>
</evidence>
<accession>A0A8T2TUJ7</accession>
<dbReference type="OrthoDB" id="5599468at2759"/>
<reference evidence="4" key="1">
    <citation type="submission" date="2021-08" db="EMBL/GenBank/DDBJ databases">
        <title>WGS assembly of Ceratopteris richardii.</title>
        <authorList>
            <person name="Marchant D.B."/>
            <person name="Chen G."/>
            <person name="Jenkins J."/>
            <person name="Shu S."/>
            <person name="Leebens-Mack J."/>
            <person name="Grimwood J."/>
            <person name="Schmutz J."/>
            <person name="Soltis P."/>
            <person name="Soltis D."/>
            <person name="Chen Z.-H."/>
        </authorList>
    </citation>
    <scope>NUCLEOTIDE SEQUENCE</scope>
    <source>
        <strain evidence="4">Whitten #5841</strain>
        <tissue evidence="4">Leaf</tissue>
    </source>
</reference>
<feature type="domain" description="At4g15545-like C-terminal" evidence="3">
    <location>
        <begin position="254"/>
        <end position="319"/>
    </location>
</feature>
<dbReference type="EMBL" id="CM035416">
    <property type="protein sequence ID" value="KAH7425362.1"/>
    <property type="molecule type" value="Genomic_DNA"/>
</dbReference>
<name>A0A8T2TUJ7_CERRI</name>